<dbReference type="SUPFAM" id="SSF51556">
    <property type="entry name" value="Metallo-dependent hydrolases"/>
    <property type="match status" value="1"/>
</dbReference>
<evidence type="ECO:0000256" key="2">
    <source>
        <dbReference type="ARBA" id="ARBA00022801"/>
    </source>
</evidence>
<evidence type="ECO:0000313" key="3">
    <source>
        <dbReference type="EMBL" id="KTC69650.1"/>
    </source>
</evidence>
<dbReference type="Gene3D" id="3.20.20.140">
    <property type="entry name" value="Metal-dependent hydrolases"/>
    <property type="match status" value="1"/>
</dbReference>
<comment type="similarity">
    <text evidence="1">Belongs to the metallo-dependent hydrolases superfamily. NagA family.</text>
</comment>
<protein>
    <submittedName>
        <fullName evidence="3">Putative N-acetylglucosamine-6-phosphate deacetylase</fullName>
        <ecNumber evidence="3">3.5.1.25</ecNumber>
    </submittedName>
</protein>
<dbReference type="EMBL" id="LNXU01000045">
    <property type="protein sequence ID" value="KTC69650.1"/>
    <property type="molecule type" value="Genomic_DNA"/>
</dbReference>
<name>A0A0W0RF22_LEGBO</name>
<dbReference type="PANTHER" id="PTHR11113">
    <property type="entry name" value="N-ACETYLGLUCOSAMINE-6-PHOSPHATE DEACETYLASE"/>
    <property type="match status" value="1"/>
</dbReference>
<reference evidence="3 4" key="1">
    <citation type="submission" date="2015-11" db="EMBL/GenBank/DDBJ databases">
        <title>Genomic analysis of 38 Legionella species identifies large and diverse effector repertoires.</title>
        <authorList>
            <person name="Burstein D."/>
            <person name="Amaro F."/>
            <person name="Zusman T."/>
            <person name="Lifshitz Z."/>
            <person name="Cohen O."/>
            <person name="Gilbert J.A."/>
            <person name="Pupko T."/>
            <person name="Shuman H.A."/>
            <person name="Segal G."/>
        </authorList>
    </citation>
    <scope>NUCLEOTIDE SEQUENCE [LARGE SCALE GENOMIC DNA]</scope>
    <source>
        <strain evidence="3 4">WIGA</strain>
    </source>
</reference>
<sequence length="479" mass="53049">MLIKNIYVYNDAGLKELKHVQVTEDGARIIFNIDDDFLSSLQEDKIIDSKGCYFFMPGMLDSHVHGQGGIDFADLGDEMSQEGLERIVKELGKTGLSYALATLVSMPIPALKKSLIKINDFIWKHELNPTPGCTQILGVHLEGPFISESCKGAHAKEALQHSICMEKFRDIIDVAPHIKHWKITIAPDLLGAEDFIKQTKTLEEEGIFVKVFIGHCNPDDKEIISRAIAAGACGFTHLGNGCQESCSRETRPLTLSDAKSHVVQWILENPEHCPPGVELITDGVHLSPSFISLIQNAVKNKIILVTDALGPTGCKDGTYKLGSLDIRKEQNSFYLADNNGNFLMKEGRLPSGEKGSVKTLAGSAASLSFCAQKYFESMHDESLENRMDFLYTALITNSRTTSLSKETIQNLPDNKNFSIFNNNGQLILSSCHGKVIEHQQLQWPIAGILNYGFLARPSTVENNNFPKLERSSYTYNQGL</sequence>
<dbReference type="OrthoDB" id="9776488at2"/>
<dbReference type="AlphaFoldDB" id="A0A0W0RF22"/>
<evidence type="ECO:0000256" key="1">
    <source>
        <dbReference type="ARBA" id="ARBA00010716"/>
    </source>
</evidence>
<dbReference type="InterPro" id="IPR032466">
    <property type="entry name" value="Metal_Hydrolase"/>
</dbReference>
<dbReference type="GO" id="GO:0008448">
    <property type="term" value="F:N-acetylglucosamine-6-phosphate deacetylase activity"/>
    <property type="evidence" value="ECO:0007669"/>
    <property type="project" value="UniProtKB-EC"/>
</dbReference>
<organism evidence="3 4">
    <name type="scientific">Legionella bozemanae</name>
    <name type="common">Fluoribacter bozemanae</name>
    <dbReference type="NCBI Taxonomy" id="447"/>
    <lineage>
        <taxon>Bacteria</taxon>
        <taxon>Pseudomonadati</taxon>
        <taxon>Pseudomonadota</taxon>
        <taxon>Gammaproteobacteria</taxon>
        <taxon>Legionellales</taxon>
        <taxon>Legionellaceae</taxon>
        <taxon>Legionella</taxon>
    </lineage>
</organism>
<dbReference type="Proteomes" id="UP000054695">
    <property type="component" value="Unassembled WGS sequence"/>
</dbReference>
<proteinExistence type="inferred from homology"/>
<keyword evidence="4" id="KW-1185">Reference proteome</keyword>
<dbReference type="PANTHER" id="PTHR11113:SF14">
    <property type="entry name" value="N-ACETYLGLUCOSAMINE-6-PHOSPHATE DEACETYLASE"/>
    <property type="match status" value="1"/>
</dbReference>
<dbReference type="GO" id="GO:0006046">
    <property type="term" value="P:N-acetylglucosamine catabolic process"/>
    <property type="evidence" value="ECO:0007669"/>
    <property type="project" value="TreeGrafter"/>
</dbReference>
<dbReference type="RefSeq" id="WP_058460710.1">
    <property type="nucleotide sequence ID" value="NZ_CAAAIY010000007.1"/>
</dbReference>
<accession>A0A0W0RF22</accession>
<comment type="caution">
    <text evidence="3">The sequence shown here is derived from an EMBL/GenBank/DDBJ whole genome shotgun (WGS) entry which is preliminary data.</text>
</comment>
<gene>
    <name evidence="3" type="ORF">Lboz_3166</name>
</gene>
<evidence type="ECO:0000313" key="4">
    <source>
        <dbReference type="Proteomes" id="UP000054695"/>
    </source>
</evidence>
<dbReference type="EC" id="3.5.1.25" evidence="3"/>
<dbReference type="STRING" id="447.Lboz_3166"/>
<keyword evidence="2 3" id="KW-0378">Hydrolase</keyword>
<dbReference type="PATRIC" id="fig|447.4.peg.3381"/>